<dbReference type="OrthoDB" id="1862401at2759"/>
<dbReference type="Proteomes" id="UP000799302">
    <property type="component" value="Unassembled WGS sequence"/>
</dbReference>
<dbReference type="GO" id="GO:0044550">
    <property type="term" value="P:secondary metabolite biosynthetic process"/>
    <property type="evidence" value="ECO:0007669"/>
    <property type="project" value="TreeGrafter"/>
</dbReference>
<keyword evidence="1" id="KW-0808">Transferase</keyword>
<dbReference type="Gene3D" id="3.30.559.10">
    <property type="entry name" value="Chloramphenicol acetyltransferase-like domain"/>
    <property type="match status" value="2"/>
</dbReference>
<dbReference type="PANTHER" id="PTHR31642">
    <property type="entry name" value="TRICHOTHECENE 3-O-ACETYLTRANSFERASE"/>
    <property type="match status" value="1"/>
</dbReference>
<dbReference type="PANTHER" id="PTHR31642:SF310">
    <property type="entry name" value="FATTY ALCOHOL:CAFFEOYL-COA ACYLTRANSFERASE"/>
    <property type="match status" value="1"/>
</dbReference>
<accession>A0A6A6UTE1</accession>
<evidence type="ECO:0000313" key="2">
    <source>
        <dbReference type="EMBL" id="KAF2674328.1"/>
    </source>
</evidence>
<dbReference type="Pfam" id="PF02458">
    <property type="entry name" value="Transferase"/>
    <property type="match status" value="1"/>
</dbReference>
<dbReference type="EMBL" id="MU004230">
    <property type="protein sequence ID" value="KAF2674328.1"/>
    <property type="molecule type" value="Genomic_DNA"/>
</dbReference>
<protein>
    <recommendedName>
        <fullName evidence="4">Trichothecene 3-O-acetyltransferase</fullName>
    </recommendedName>
</protein>
<sequence length="584" mass="65369">MADSQHISTAPELEPGNYVTFQLSVIDQTIIRQYSRCVACIPLSRAPLRKGDTVRELTWPELEQVAAVVVNKFKVALVKTFERYPELAGHITLDDKVKTGKNAQLRLPIDKDGRAVIDLDQHISQRFHPEFIPYNVQADLGMPNKILKESELSSILQKSDLSSDKPTLVIKMELNFIFGAVLAVLSLHHVVVDGTGIGLVVRHFADAFRSTNGISATDALKDVVGTFLYTRNIRTTAAAASKQFKKTVRNLRNPRENDDLDFLLNRARNIMPLEFRLKEHNALREKVNSSAASWAIEPVCPEFATAEQLSRFSLTQARRTPMPITALILVLSKASVTAVQASLQREATELGMRTAFSTFDVLCAIIWAAVTKARHSLEANDEYLKSLGFSSEIIEETKKTTKLGIPIDIRKRIGLDPFYIGNAALYTLAELRQSTVIKPENLLTVAHAIRQANNDFDETAVRARIRYLLNAKTTVKPSVDSEGNDMWITSWAGLGRMLDFGRLKAPELKFEVEMGHPKFFRKLWGAFTDGSAVVLPQDVTIEDAPFEVFLQLREDVMEALKVDQELANLDKISRLLQTRISISD</sequence>
<dbReference type="GO" id="GO:0016747">
    <property type="term" value="F:acyltransferase activity, transferring groups other than amino-acyl groups"/>
    <property type="evidence" value="ECO:0007669"/>
    <property type="project" value="TreeGrafter"/>
</dbReference>
<dbReference type="AlphaFoldDB" id="A0A6A6UTE1"/>
<gene>
    <name evidence="2" type="ORF">BT63DRAFT_408528</name>
</gene>
<evidence type="ECO:0000313" key="3">
    <source>
        <dbReference type="Proteomes" id="UP000799302"/>
    </source>
</evidence>
<dbReference type="InterPro" id="IPR050317">
    <property type="entry name" value="Plant_Fungal_Acyltransferase"/>
</dbReference>
<organism evidence="2 3">
    <name type="scientific">Microthyrium microscopicum</name>
    <dbReference type="NCBI Taxonomy" id="703497"/>
    <lineage>
        <taxon>Eukaryota</taxon>
        <taxon>Fungi</taxon>
        <taxon>Dikarya</taxon>
        <taxon>Ascomycota</taxon>
        <taxon>Pezizomycotina</taxon>
        <taxon>Dothideomycetes</taxon>
        <taxon>Dothideomycetes incertae sedis</taxon>
        <taxon>Microthyriales</taxon>
        <taxon>Microthyriaceae</taxon>
        <taxon>Microthyrium</taxon>
    </lineage>
</organism>
<dbReference type="InterPro" id="IPR023213">
    <property type="entry name" value="CAT-like_dom_sf"/>
</dbReference>
<reference evidence="2" key="1">
    <citation type="journal article" date="2020" name="Stud. Mycol.">
        <title>101 Dothideomycetes genomes: a test case for predicting lifestyles and emergence of pathogens.</title>
        <authorList>
            <person name="Haridas S."/>
            <person name="Albert R."/>
            <person name="Binder M."/>
            <person name="Bloem J."/>
            <person name="Labutti K."/>
            <person name="Salamov A."/>
            <person name="Andreopoulos B."/>
            <person name="Baker S."/>
            <person name="Barry K."/>
            <person name="Bills G."/>
            <person name="Bluhm B."/>
            <person name="Cannon C."/>
            <person name="Castanera R."/>
            <person name="Culley D."/>
            <person name="Daum C."/>
            <person name="Ezra D."/>
            <person name="Gonzalez J."/>
            <person name="Henrissat B."/>
            <person name="Kuo A."/>
            <person name="Liang C."/>
            <person name="Lipzen A."/>
            <person name="Lutzoni F."/>
            <person name="Magnuson J."/>
            <person name="Mondo S."/>
            <person name="Nolan M."/>
            <person name="Ohm R."/>
            <person name="Pangilinan J."/>
            <person name="Park H.-J."/>
            <person name="Ramirez L."/>
            <person name="Alfaro M."/>
            <person name="Sun H."/>
            <person name="Tritt A."/>
            <person name="Yoshinaga Y."/>
            <person name="Zwiers L.-H."/>
            <person name="Turgeon B."/>
            <person name="Goodwin S."/>
            <person name="Spatafora J."/>
            <person name="Crous P."/>
            <person name="Grigoriev I."/>
        </authorList>
    </citation>
    <scope>NUCLEOTIDE SEQUENCE</scope>
    <source>
        <strain evidence="2">CBS 115976</strain>
    </source>
</reference>
<evidence type="ECO:0000256" key="1">
    <source>
        <dbReference type="ARBA" id="ARBA00022679"/>
    </source>
</evidence>
<proteinExistence type="predicted"/>
<keyword evidence="3" id="KW-1185">Reference proteome</keyword>
<name>A0A6A6UTE1_9PEZI</name>
<evidence type="ECO:0008006" key="4">
    <source>
        <dbReference type="Google" id="ProtNLM"/>
    </source>
</evidence>